<evidence type="ECO:0000313" key="17">
    <source>
        <dbReference type="JaponicusDB" id="SJAG_00581"/>
    </source>
</evidence>
<evidence type="ECO:0000256" key="11">
    <source>
        <dbReference type="PIRSR" id="PIRSR037913-1"/>
    </source>
</evidence>
<feature type="binding site" evidence="12">
    <location>
        <position position="96"/>
    </location>
    <ligand>
        <name>substrate</name>
    </ligand>
</feature>
<feature type="binding site" evidence="13">
    <location>
        <position position="173"/>
    </location>
    <ligand>
        <name>a divalent metal cation</name>
        <dbReference type="ChEBI" id="CHEBI:60240"/>
    </ligand>
</feature>
<feature type="binding site" evidence="12">
    <location>
        <position position="146"/>
    </location>
    <ligand>
        <name>substrate</name>
    </ligand>
</feature>
<protein>
    <recommendedName>
        <fullName evidence="2 10">Histone deacetylase</fullName>
        <ecNumber evidence="2 10">3.5.1.98</ecNumber>
    </recommendedName>
</protein>
<dbReference type="InterPro" id="IPR003084">
    <property type="entry name" value="HDAC_I/II"/>
</dbReference>
<feature type="domain" description="Histone deacetylase" evidence="15">
    <location>
        <begin position="25"/>
        <end position="314"/>
    </location>
</feature>
<dbReference type="Proteomes" id="UP000001744">
    <property type="component" value="Unassembled WGS sequence"/>
</dbReference>
<evidence type="ECO:0000313" key="16">
    <source>
        <dbReference type="EMBL" id="EEB05565.1"/>
    </source>
</evidence>
<evidence type="ECO:0000256" key="9">
    <source>
        <dbReference type="ARBA" id="ARBA00061569"/>
    </source>
</evidence>
<keyword evidence="7 10" id="KW-0804">Transcription</keyword>
<dbReference type="InterPro" id="IPR000286">
    <property type="entry name" value="HDACs"/>
</dbReference>
<evidence type="ECO:0000256" key="10">
    <source>
        <dbReference type="PIRNR" id="PIRNR037913"/>
    </source>
</evidence>
<keyword evidence="3" id="KW-0678">Repressor</keyword>
<dbReference type="GO" id="GO:0034739">
    <property type="term" value="F:histone H4K16 deacetylase activity, hydrolytic mechanism"/>
    <property type="evidence" value="ECO:0007669"/>
    <property type="project" value="EnsemblFungi"/>
</dbReference>
<comment type="subcellular location">
    <subcellularLocation>
        <location evidence="1 10">Nucleus</location>
    </subcellularLocation>
</comment>
<keyword evidence="13" id="KW-0479">Metal-binding</keyword>
<evidence type="ECO:0000256" key="1">
    <source>
        <dbReference type="ARBA" id="ARBA00004123"/>
    </source>
</evidence>
<dbReference type="GeneID" id="7051277"/>
<evidence type="ECO:0000256" key="6">
    <source>
        <dbReference type="ARBA" id="ARBA00023015"/>
    </source>
</evidence>
<dbReference type="EC" id="3.5.1.98" evidence="2 10"/>
<evidence type="ECO:0000259" key="15">
    <source>
        <dbReference type="Pfam" id="PF00850"/>
    </source>
</evidence>
<comment type="similarity">
    <text evidence="9 10">Belongs to the histone deacetylase family. HD Type 1 subfamily.</text>
</comment>
<dbReference type="VEuPathDB" id="FungiDB:SJAG_00581"/>
<dbReference type="eggNOG" id="KOG1342">
    <property type="taxonomic scope" value="Eukaryota"/>
</dbReference>
<dbReference type="EMBL" id="KE651166">
    <property type="protein sequence ID" value="EEB05565.1"/>
    <property type="molecule type" value="Genomic_DNA"/>
</dbReference>
<keyword evidence="8 10" id="KW-0539">Nucleus</keyword>
<feature type="active site" description="Proton acceptor" evidence="11">
    <location>
        <position position="138"/>
    </location>
</feature>
<dbReference type="PRINTS" id="PR01271">
    <property type="entry name" value="HISDACETLASE"/>
</dbReference>
<dbReference type="PANTHER" id="PTHR10625:SF10">
    <property type="entry name" value="HISTONE DEACETYLASE HDAC1"/>
    <property type="match status" value="1"/>
</dbReference>
<dbReference type="RefSeq" id="XP_002171858.1">
    <property type="nucleotide sequence ID" value="XM_002171822.2"/>
</dbReference>
<feature type="binding site" evidence="12">
    <location>
        <position position="300"/>
    </location>
    <ligand>
        <name>substrate</name>
    </ligand>
</feature>
<dbReference type="FunFam" id="3.40.800.20:FF:000001">
    <property type="entry name" value="Histone deacetylase"/>
    <property type="match status" value="1"/>
</dbReference>
<dbReference type="OrthoDB" id="1918432at2759"/>
<accession>B6JW14</accession>
<evidence type="ECO:0000256" key="8">
    <source>
        <dbReference type="ARBA" id="ARBA00023242"/>
    </source>
</evidence>
<dbReference type="HOGENOM" id="CLU_007727_7_4_1"/>
<dbReference type="GO" id="GO:0004407">
    <property type="term" value="F:histone deacetylase activity"/>
    <property type="evidence" value="ECO:0000318"/>
    <property type="project" value="GO_Central"/>
</dbReference>
<keyword evidence="4 10" id="KW-0378">Hydrolase</keyword>
<dbReference type="PRINTS" id="PR01270">
    <property type="entry name" value="HDASUPER"/>
</dbReference>
<evidence type="ECO:0000256" key="12">
    <source>
        <dbReference type="PIRSR" id="PIRSR037913-2"/>
    </source>
</evidence>
<dbReference type="GO" id="GO:0032129">
    <property type="term" value="F:histone H3K9 deacetylase activity, hydrolytic mechanism"/>
    <property type="evidence" value="ECO:0007669"/>
    <property type="project" value="EnsemblFungi"/>
</dbReference>
<sequence>MKHSRKKVSYFYDADVGNFHYGPQHVMKPHRVRMVHNLVVNYGLHEKMNVITPFRATKDDMTRCHTDEYIDFLYRVTPDTMDKFQTHQLKFNVGDDSPVFEGIFEFCSISAGGSIGAAQELNSGDTDIAVNWAGGLHHAKKREASGFCYVNDIALAILELLKFRQRVLYIDIDVHHGDGVEEFFYTTDRVMTCSFHKFGEFFPGTGHIKDTGIGKGKNYAVNVPLRDGITDETYASVFRPVISHIIQWFRPEAIILQCGTDSLAGDRLGCFNLSMKGHSDCVRFVKSFGIPMICVGGGGYTVRNVARVWTYETGILAGEDLPEDLPYNDYLQYFGPDYKLNVLANNMENHNSRQYLDSIIAEVVDNLRNISFAPSVQMQDVPKELEFSEKEKREAEADDVMDERV</sequence>
<evidence type="ECO:0000256" key="7">
    <source>
        <dbReference type="ARBA" id="ARBA00023163"/>
    </source>
</evidence>
<reference evidence="16 18" key="1">
    <citation type="journal article" date="2011" name="Science">
        <title>Comparative functional genomics of the fission yeasts.</title>
        <authorList>
            <person name="Rhind N."/>
            <person name="Chen Z."/>
            <person name="Yassour M."/>
            <person name="Thompson D.A."/>
            <person name="Haas B.J."/>
            <person name="Habib N."/>
            <person name="Wapinski I."/>
            <person name="Roy S."/>
            <person name="Lin M.F."/>
            <person name="Heiman D.I."/>
            <person name="Young S.K."/>
            <person name="Furuya K."/>
            <person name="Guo Y."/>
            <person name="Pidoux A."/>
            <person name="Chen H.M."/>
            <person name="Robbertse B."/>
            <person name="Goldberg J.M."/>
            <person name="Aoki K."/>
            <person name="Bayne E.H."/>
            <person name="Berlin A.M."/>
            <person name="Desjardins C.A."/>
            <person name="Dobbs E."/>
            <person name="Dukaj L."/>
            <person name="Fan L."/>
            <person name="FitzGerald M.G."/>
            <person name="French C."/>
            <person name="Gujja S."/>
            <person name="Hansen K."/>
            <person name="Keifenheim D."/>
            <person name="Levin J.Z."/>
            <person name="Mosher R.A."/>
            <person name="Mueller C.A."/>
            <person name="Pfiffner J."/>
            <person name="Priest M."/>
            <person name="Russ C."/>
            <person name="Smialowska A."/>
            <person name="Swoboda P."/>
            <person name="Sykes S.M."/>
            <person name="Vaughn M."/>
            <person name="Vengrova S."/>
            <person name="Yoder R."/>
            <person name="Zeng Q."/>
            <person name="Allshire R."/>
            <person name="Baulcombe D."/>
            <person name="Birren B.W."/>
            <person name="Brown W."/>
            <person name="Ekwall K."/>
            <person name="Kellis M."/>
            <person name="Leatherwood J."/>
            <person name="Levin H."/>
            <person name="Margalit H."/>
            <person name="Martienssen R."/>
            <person name="Nieduszynski C.A."/>
            <person name="Spatafora J.W."/>
            <person name="Friedman N."/>
            <person name="Dalgaard J.Z."/>
            <person name="Baumann P."/>
            <person name="Niki H."/>
            <person name="Regev A."/>
            <person name="Nusbaum C."/>
        </authorList>
    </citation>
    <scope>NUCLEOTIDE SEQUENCE [LARGE SCALE GENOMIC DNA]</scope>
    <source>
        <strain evidence="18">yFS275 / FY16936</strain>
    </source>
</reference>
<dbReference type="Gene3D" id="3.40.800.20">
    <property type="entry name" value="Histone deacetylase domain"/>
    <property type="match status" value="1"/>
</dbReference>
<dbReference type="STRING" id="402676.B6JW14"/>
<comment type="catalytic activity">
    <reaction evidence="10">
        <text>N(6)-acetyl-L-lysyl-[histone] + H2O = L-lysyl-[histone] + acetate</text>
        <dbReference type="Rhea" id="RHEA:58196"/>
        <dbReference type="Rhea" id="RHEA-COMP:9845"/>
        <dbReference type="Rhea" id="RHEA-COMP:11338"/>
        <dbReference type="ChEBI" id="CHEBI:15377"/>
        <dbReference type="ChEBI" id="CHEBI:29969"/>
        <dbReference type="ChEBI" id="CHEBI:30089"/>
        <dbReference type="ChEBI" id="CHEBI:61930"/>
        <dbReference type="EC" id="3.5.1.98"/>
    </reaction>
</comment>
<feature type="compositionally biased region" description="Basic and acidic residues" evidence="14">
    <location>
        <begin position="384"/>
        <end position="395"/>
    </location>
</feature>
<dbReference type="InterPro" id="IPR023696">
    <property type="entry name" value="Ureohydrolase_dom_sf"/>
</dbReference>
<evidence type="ECO:0000256" key="14">
    <source>
        <dbReference type="SAM" id="MobiDB-lite"/>
    </source>
</evidence>
<dbReference type="GO" id="GO:0070210">
    <property type="term" value="C:Rpd3L-Expanded complex"/>
    <property type="evidence" value="ECO:0000318"/>
    <property type="project" value="GO_Central"/>
</dbReference>
<keyword evidence="5 10" id="KW-0156">Chromatin regulator</keyword>
<feature type="compositionally biased region" description="Acidic residues" evidence="14">
    <location>
        <begin position="396"/>
        <end position="405"/>
    </location>
</feature>
<evidence type="ECO:0000256" key="2">
    <source>
        <dbReference type="ARBA" id="ARBA00012111"/>
    </source>
</evidence>
<keyword evidence="6 10" id="KW-0805">Transcription regulation</keyword>
<dbReference type="GO" id="GO:0140937">
    <property type="term" value="F:histone H4K12 deacetylase activity, hydrolytic mechanism"/>
    <property type="evidence" value="ECO:0007669"/>
    <property type="project" value="EnsemblFungi"/>
</dbReference>
<dbReference type="GO" id="GO:0031078">
    <property type="term" value="F:histone H3K14 deacetylase activity, hydrolytic mechanism"/>
    <property type="evidence" value="ECO:0007669"/>
    <property type="project" value="EnsemblFungi"/>
</dbReference>
<organism evidence="16 18">
    <name type="scientific">Schizosaccharomyces japonicus (strain yFS275 / FY16936)</name>
    <name type="common">Fission yeast</name>
    <dbReference type="NCBI Taxonomy" id="402676"/>
    <lineage>
        <taxon>Eukaryota</taxon>
        <taxon>Fungi</taxon>
        <taxon>Dikarya</taxon>
        <taxon>Ascomycota</taxon>
        <taxon>Taphrinomycotina</taxon>
        <taxon>Schizosaccharomycetes</taxon>
        <taxon>Schizosaccharomycetales</taxon>
        <taxon>Schizosaccharomycetaceae</taxon>
        <taxon>Schizosaccharomyces</taxon>
    </lineage>
</organism>
<proteinExistence type="inferred from homology"/>
<dbReference type="PIRSF" id="PIRSF037913">
    <property type="entry name" value="His_deacetylse_1"/>
    <property type="match status" value="1"/>
</dbReference>
<evidence type="ECO:0000256" key="3">
    <source>
        <dbReference type="ARBA" id="ARBA00022491"/>
    </source>
</evidence>
<dbReference type="GO" id="GO:0180032">
    <property type="term" value="F:histone H4K5 deacetylase activity, hydrolytic mechanism"/>
    <property type="evidence" value="ECO:0007669"/>
    <property type="project" value="EnsemblFungi"/>
</dbReference>
<dbReference type="InterPro" id="IPR023801">
    <property type="entry name" value="His_deacetylse_dom"/>
</dbReference>
<evidence type="ECO:0000256" key="13">
    <source>
        <dbReference type="PIRSR" id="PIRSR037913-3"/>
    </source>
</evidence>
<evidence type="ECO:0000313" key="18">
    <source>
        <dbReference type="Proteomes" id="UP000001744"/>
    </source>
</evidence>
<name>B6JW14_SCHJY</name>
<keyword evidence="18" id="KW-1185">Reference proteome</keyword>
<dbReference type="AlphaFoldDB" id="B6JW14"/>
<gene>
    <name evidence="17" type="primary">clr6</name>
    <name evidence="16" type="ORF">SJAG_00581</name>
</gene>
<feature type="binding site" evidence="13">
    <location>
        <position position="175"/>
    </location>
    <ligand>
        <name>a divalent metal cation</name>
        <dbReference type="ChEBI" id="CHEBI:60240"/>
    </ligand>
</feature>
<dbReference type="GO" id="GO:0180033">
    <property type="term" value="F:histone H4K8 deacetylase activity, hydrolytic mechanism"/>
    <property type="evidence" value="ECO:0007669"/>
    <property type="project" value="EnsemblFungi"/>
</dbReference>
<evidence type="ECO:0000256" key="4">
    <source>
        <dbReference type="ARBA" id="ARBA00022801"/>
    </source>
</evidence>
<dbReference type="GO" id="GO:0031507">
    <property type="term" value="P:heterochromatin formation"/>
    <property type="evidence" value="ECO:0000318"/>
    <property type="project" value="GO_Central"/>
</dbReference>
<dbReference type="JaponicusDB" id="SJAG_00581">
    <property type="gene designation" value="clr6"/>
</dbReference>
<dbReference type="InterPro" id="IPR037138">
    <property type="entry name" value="His_deacetylse_dom_sf"/>
</dbReference>
<dbReference type="Pfam" id="PF00850">
    <property type="entry name" value="Hist_deacetyl"/>
    <property type="match status" value="1"/>
</dbReference>
<dbReference type="GO" id="GO:0032221">
    <property type="term" value="C:Rpd3S complex"/>
    <property type="evidence" value="ECO:0007669"/>
    <property type="project" value="EnsemblFungi"/>
</dbReference>
<dbReference type="GO" id="GO:0046872">
    <property type="term" value="F:metal ion binding"/>
    <property type="evidence" value="ECO:0007669"/>
    <property type="project" value="UniProtKB-KW"/>
</dbReference>
<evidence type="ECO:0000256" key="5">
    <source>
        <dbReference type="ARBA" id="ARBA00022853"/>
    </source>
</evidence>
<dbReference type="GO" id="GO:0033698">
    <property type="term" value="C:Rpd3L complex"/>
    <property type="evidence" value="ECO:0007669"/>
    <property type="project" value="EnsemblFungi"/>
</dbReference>
<dbReference type="PANTHER" id="PTHR10625">
    <property type="entry name" value="HISTONE DEACETYLASE HDAC1-RELATED"/>
    <property type="match status" value="1"/>
</dbReference>
<dbReference type="SUPFAM" id="SSF52768">
    <property type="entry name" value="Arginase/deacetylase"/>
    <property type="match status" value="1"/>
</dbReference>
<dbReference type="OMA" id="RCHTDEY"/>
<feature type="binding site" evidence="13">
    <location>
        <position position="261"/>
    </location>
    <ligand>
        <name>a divalent metal cation</name>
        <dbReference type="ChEBI" id="CHEBI:60240"/>
    </ligand>
</feature>
<feature type="region of interest" description="Disordered" evidence="14">
    <location>
        <begin position="384"/>
        <end position="405"/>
    </location>
</feature>